<feature type="domain" description="Response regulatory" evidence="8">
    <location>
        <begin position="2"/>
        <end position="116"/>
    </location>
</feature>
<dbReference type="GO" id="GO:0032993">
    <property type="term" value="C:protein-DNA complex"/>
    <property type="evidence" value="ECO:0007669"/>
    <property type="project" value="TreeGrafter"/>
</dbReference>
<keyword evidence="3" id="KW-0805">Transcription regulation</keyword>
<dbReference type="PANTHER" id="PTHR48111">
    <property type="entry name" value="REGULATOR OF RPOS"/>
    <property type="match status" value="1"/>
</dbReference>
<dbReference type="EMBL" id="CM001167">
    <property type="protein sequence ID" value="EGJ71686.1"/>
    <property type="molecule type" value="Genomic_DNA"/>
</dbReference>
<evidence type="ECO:0000256" key="2">
    <source>
        <dbReference type="ARBA" id="ARBA00023012"/>
    </source>
</evidence>
<evidence type="ECO:0000313" key="11">
    <source>
        <dbReference type="Proteomes" id="UP000018439"/>
    </source>
</evidence>
<evidence type="ECO:0000256" key="3">
    <source>
        <dbReference type="ARBA" id="ARBA00023015"/>
    </source>
</evidence>
<sequence length="225" mass="25371">MKILIIEDEKTLSDNMMRYLTANNYRCEQAFTYEEGLEKISLYSYSCILLDLNLPDGDGMHLLEEIRNNKIDSGVIIISARGALDDKIRGLMTGADDYLAKPFSLPELSVRIYALLRRRLGTTSTNTLESNGIVIDLLGKTAKVNGESLNLTKTEYNLLLFLIANKNRVISKNAIAEHLSGDMADMFNSHNFIYTHIKNLKAKLAQYNVDSSIRTVYGTGYQWAE</sequence>
<evidence type="ECO:0000256" key="5">
    <source>
        <dbReference type="ARBA" id="ARBA00023163"/>
    </source>
</evidence>
<dbReference type="SMART" id="SM00862">
    <property type="entry name" value="Trans_reg_C"/>
    <property type="match status" value="1"/>
</dbReference>
<dbReference type="InterPro" id="IPR001867">
    <property type="entry name" value="OmpR/PhoB-type_DNA-bd"/>
</dbReference>
<dbReference type="eggNOG" id="COG0745">
    <property type="taxonomic scope" value="Bacteria"/>
</dbReference>
<feature type="DNA-binding region" description="OmpR/PhoB-type" evidence="7">
    <location>
        <begin position="125"/>
        <end position="225"/>
    </location>
</feature>
<dbReference type="Pfam" id="PF00486">
    <property type="entry name" value="Trans_reg_C"/>
    <property type="match status" value="1"/>
</dbReference>
<dbReference type="PANTHER" id="PTHR48111:SF22">
    <property type="entry name" value="REGULATOR OF RPOS"/>
    <property type="match status" value="1"/>
</dbReference>
<dbReference type="InterPro" id="IPR016032">
    <property type="entry name" value="Sig_transdc_resp-reg_C-effctor"/>
</dbReference>
<evidence type="ECO:0000259" key="9">
    <source>
        <dbReference type="PROSITE" id="PS51755"/>
    </source>
</evidence>
<organism evidence="10 11">
    <name type="scientific">Bacteroides coprosuis DSM 18011</name>
    <dbReference type="NCBI Taxonomy" id="679937"/>
    <lineage>
        <taxon>Bacteria</taxon>
        <taxon>Pseudomonadati</taxon>
        <taxon>Bacteroidota</taxon>
        <taxon>Bacteroidia</taxon>
        <taxon>Bacteroidales</taxon>
        <taxon>Bacteroidaceae</taxon>
        <taxon>Bacteroides</taxon>
    </lineage>
</organism>
<dbReference type="SUPFAM" id="SSF52172">
    <property type="entry name" value="CheY-like"/>
    <property type="match status" value="1"/>
</dbReference>
<dbReference type="SUPFAM" id="SSF46894">
    <property type="entry name" value="C-terminal effector domain of the bipartite response regulators"/>
    <property type="match status" value="1"/>
</dbReference>
<evidence type="ECO:0000259" key="8">
    <source>
        <dbReference type="PROSITE" id="PS50110"/>
    </source>
</evidence>
<dbReference type="InterPro" id="IPR039420">
    <property type="entry name" value="WalR-like"/>
</dbReference>
<reference evidence="10 11" key="1">
    <citation type="journal article" date="2011" name="Stand. Genomic Sci.">
        <title>Non-contiguous finished genome sequence of Bacteroides coprosuis type strain (PC139).</title>
        <authorList>
            <person name="Land M."/>
            <person name="Held B."/>
            <person name="Gronow S."/>
            <person name="Abt B."/>
            <person name="Lucas S."/>
            <person name="Del Rio T.G."/>
            <person name="Nolan M."/>
            <person name="Tice H."/>
            <person name="Cheng J.F."/>
            <person name="Pitluck S."/>
            <person name="Liolios K."/>
            <person name="Pagani I."/>
            <person name="Ivanova N."/>
            <person name="Mavromatis K."/>
            <person name="Mikhailova N."/>
            <person name="Pati A."/>
            <person name="Tapia R."/>
            <person name="Han C."/>
            <person name="Goodwin L."/>
            <person name="Chen A."/>
            <person name="Palaniappan K."/>
            <person name="Hauser L."/>
            <person name="Brambilla E.M."/>
            <person name="Rohde M."/>
            <person name="Goker M."/>
            <person name="Detter J.C."/>
            <person name="Woyke T."/>
            <person name="Bristow J."/>
            <person name="Eisen J.A."/>
            <person name="Markowitz V."/>
            <person name="Hugenholtz P."/>
            <person name="Kyrpides N.C."/>
            <person name="Klenk H.P."/>
            <person name="Lapidus A."/>
        </authorList>
    </citation>
    <scope>NUCLEOTIDE SEQUENCE</scope>
    <source>
        <strain evidence="10 11">DSM 18011</strain>
    </source>
</reference>
<dbReference type="HOGENOM" id="CLU_000445_30_1_10"/>
<dbReference type="Gene3D" id="1.10.10.10">
    <property type="entry name" value="Winged helix-like DNA-binding domain superfamily/Winged helix DNA-binding domain"/>
    <property type="match status" value="1"/>
</dbReference>
<keyword evidence="1 6" id="KW-0597">Phosphoprotein</keyword>
<accession>F3ZPU9</accession>
<dbReference type="GO" id="GO:0000976">
    <property type="term" value="F:transcription cis-regulatory region binding"/>
    <property type="evidence" value="ECO:0007669"/>
    <property type="project" value="TreeGrafter"/>
</dbReference>
<evidence type="ECO:0000256" key="1">
    <source>
        <dbReference type="ARBA" id="ARBA00022553"/>
    </source>
</evidence>
<evidence type="ECO:0000256" key="4">
    <source>
        <dbReference type="ARBA" id="ARBA00023125"/>
    </source>
</evidence>
<keyword evidence="2" id="KW-0902">Two-component regulatory system</keyword>
<dbReference type="Pfam" id="PF00072">
    <property type="entry name" value="Response_reg"/>
    <property type="match status" value="1"/>
</dbReference>
<evidence type="ECO:0000256" key="7">
    <source>
        <dbReference type="PROSITE-ProRule" id="PRU01091"/>
    </source>
</evidence>
<name>F3ZPU9_9BACE</name>
<dbReference type="CDD" id="cd00383">
    <property type="entry name" value="trans_reg_C"/>
    <property type="match status" value="1"/>
</dbReference>
<dbReference type="OrthoDB" id="9790442at2"/>
<dbReference type="InterPro" id="IPR036388">
    <property type="entry name" value="WH-like_DNA-bd_sf"/>
</dbReference>
<evidence type="ECO:0000313" key="10">
    <source>
        <dbReference type="EMBL" id="EGJ71686.1"/>
    </source>
</evidence>
<gene>
    <name evidence="10" type="ORF">Bcop_1492</name>
</gene>
<dbReference type="SMART" id="SM00448">
    <property type="entry name" value="REC"/>
    <property type="match status" value="1"/>
</dbReference>
<protein>
    <submittedName>
        <fullName evidence="10">Two component transcriptional regulator, winged helix family</fullName>
    </submittedName>
</protein>
<dbReference type="Proteomes" id="UP000018439">
    <property type="component" value="Chromosome"/>
</dbReference>
<dbReference type="GO" id="GO:0006355">
    <property type="term" value="P:regulation of DNA-templated transcription"/>
    <property type="evidence" value="ECO:0007669"/>
    <property type="project" value="InterPro"/>
</dbReference>
<dbReference type="GO" id="GO:0005829">
    <property type="term" value="C:cytosol"/>
    <property type="evidence" value="ECO:0007669"/>
    <property type="project" value="TreeGrafter"/>
</dbReference>
<proteinExistence type="predicted"/>
<dbReference type="PROSITE" id="PS51755">
    <property type="entry name" value="OMPR_PHOB"/>
    <property type="match status" value="1"/>
</dbReference>
<dbReference type="InterPro" id="IPR011006">
    <property type="entry name" value="CheY-like_superfamily"/>
</dbReference>
<dbReference type="Gene3D" id="3.40.50.2300">
    <property type="match status" value="1"/>
</dbReference>
<dbReference type="Gene3D" id="6.10.250.690">
    <property type="match status" value="1"/>
</dbReference>
<keyword evidence="4 7" id="KW-0238">DNA-binding</keyword>
<keyword evidence="11" id="KW-1185">Reference proteome</keyword>
<feature type="modified residue" description="4-aspartylphosphate" evidence="6">
    <location>
        <position position="51"/>
    </location>
</feature>
<keyword evidence="5" id="KW-0804">Transcription</keyword>
<dbReference type="GO" id="GO:0000156">
    <property type="term" value="F:phosphorelay response regulator activity"/>
    <property type="evidence" value="ECO:0007669"/>
    <property type="project" value="TreeGrafter"/>
</dbReference>
<dbReference type="InterPro" id="IPR001789">
    <property type="entry name" value="Sig_transdc_resp-reg_receiver"/>
</dbReference>
<feature type="domain" description="OmpR/PhoB-type" evidence="9">
    <location>
        <begin position="125"/>
        <end position="225"/>
    </location>
</feature>
<evidence type="ECO:0000256" key="6">
    <source>
        <dbReference type="PROSITE-ProRule" id="PRU00169"/>
    </source>
</evidence>
<dbReference type="AlphaFoldDB" id="F3ZPU9"/>
<dbReference type="STRING" id="679937.Bcop_1492"/>
<dbReference type="PROSITE" id="PS50110">
    <property type="entry name" value="RESPONSE_REGULATORY"/>
    <property type="match status" value="1"/>
</dbReference>